<protein>
    <submittedName>
        <fullName evidence="6">Unannotated protein</fullName>
    </submittedName>
</protein>
<dbReference type="SUPFAM" id="SSF103473">
    <property type="entry name" value="MFS general substrate transporter"/>
    <property type="match status" value="1"/>
</dbReference>
<feature type="transmembrane region" description="Helical" evidence="5">
    <location>
        <begin position="164"/>
        <end position="183"/>
    </location>
</feature>
<evidence type="ECO:0000256" key="3">
    <source>
        <dbReference type="ARBA" id="ARBA00022989"/>
    </source>
</evidence>
<evidence type="ECO:0000256" key="2">
    <source>
        <dbReference type="ARBA" id="ARBA00022692"/>
    </source>
</evidence>
<feature type="transmembrane region" description="Helical" evidence="5">
    <location>
        <begin position="12"/>
        <end position="31"/>
    </location>
</feature>
<dbReference type="EMBL" id="CAFBNO010000001">
    <property type="protein sequence ID" value="CAB4944295.1"/>
    <property type="molecule type" value="Genomic_DNA"/>
</dbReference>
<feature type="transmembrane region" description="Helical" evidence="5">
    <location>
        <begin position="342"/>
        <end position="363"/>
    </location>
</feature>
<feature type="transmembrane region" description="Helical" evidence="5">
    <location>
        <begin position="309"/>
        <end position="330"/>
    </location>
</feature>
<feature type="transmembrane region" description="Helical" evidence="5">
    <location>
        <begin position="369"/>
        <end position="391"/>
    </location>
</feature>
<evidence type="ECO:0000256" key="4">
    <source>
        <dbReference type="ARBA" id="ARBA00023136"/>
    </source>
</evidence>
<feature type="transmembrane region" description="Helical" evidence="5">
    <location>
        <begin position="77"/>
        <end position="97"/>
    </location>
</feature>
<keyword evidence="2 5" id="KW-0812">Transmembrane</keyword>
<dbReference type="PANTHER" id="PTHR23514:SF13">
    <property type="entry name" value="INNER MEMBRANE PROTEIN YBJJ"/>
    <property type="match status" value="1"/>
</dbReference>
<feature type="transmembrane region" description="Helical" evidence="5">
    <location>
        <begin position="134"/>
        <end position="158"/>
    </location>
</feature>
<dbReference type="GO" id="GO:0016020">
    <property type="term" value="C:membrane"/>
    <property type="evidence" value="ECO:0007669"/>
    <property type="project" value="UniProtKB-SubCell"/>
</dbReference>
<feature type="transmembrane region" description="Helical" evidence="5">
    <location>
        <begin position="43"/>
        <end position="65"/>
    </location>
</feature>
<dbReference type="Gene3D" id="1.20.1250.20">
    <property type="entry name" value="MFS general substrate transporter like domains"/>
    <property type="match status" value="2"/>
</dbReference>
<feature type="transmembrane region" description="Helical" evidence="5">
    <location>
        <begin position="103"/>
        <end position="122"/>
    </location>
</feature>
<keyword evidence="4 5" id="KW-0472">Membrane</keyword>
<dbReference type="GO" id="GO:0022857">
    <property type="term" value="F:transmembrane transporter activity"/>
    <property type="evidence" value="ECO:0007669"/>
    <property type="project" value="InterPro"/>
</dbReference>
<dbReference type="PANTHER" id="PTHR23514">
    <property type="entry name" value="BYPASS OF STOP CODON PROTEIN 6"/>
    <property type="match status" value="1"/>
</dbReference>
<gene>
    <name evidence="6" type="ORF">UFOPK3837_00010</name>
</gene>
<dbReference type="InterPro" id="IPR051788">
    <property type="entry name" value="MFS_Transporter"/>
</dbReference>
<evidence type="ECO:0000256" key="5">
    <source>
        <dbReference type="SAM" id="Phobius"/>
    </source>
</evidence>
<evidence type="ECO:0000256" key="1">
    <source>
        <dbReference type="ARBA" id="ARBA00004141"/>
    </source>
</evidence>
<dbReference type="InterPro" id="IPR011701">
    <property type="entry name" value="MFS"/>
</dbReference>
<feature type="transmembrane region" description="Helical" evidence="5">
    <location>
        <begin position="251"/>
        <end position="271"/>
    </location>
</feature>
<accession>A0A6J7JLP4</accession>
<dbReference type="InterPro" id="IPR036259">
    <property type="entry name" value="MFS_trans_sf"/>
</dbReference>
<dbReference type="Pfam" id="PF07690">
    <property type="entry name" value="MFS_1"/>
    <property type="match status" value="1"/>
</dbReference>
<proteinExistence type="predicted"/>
<feature type="transmembrane region" description="Helical" evidence="5">
    <location>
        <begin position="211"/>
        <end position="231"/>
    </location>
</feature>
<feature type="transmembrane region" description="Helical" evidence="5">
    <location>
        <begin position="283"/>
        <end position="303"/>
    </location>
</feature>
<dbReference type="AlphaFoldDB" id="A0A6J7JLP4"/>
<keyword evidence="3 5" id="KW-1133">Transmembrane helix</keyword>
<reference evidence="6" key="1">
    <citation type="submission" date="2020-05" db="EMBL/GenBank/DDBJ databases">
        <authorList>
            <person name="Chiriac C."/>
            <person name="Salcher M."/>
            <person name="Ghai R."/>
            <person name="Kavagutti S V."/>
        </authorList>
    </citation>
    <scope>NUCLEOTIDE SEQUENCE</scope>
</reference>
<comment type="subcellular location">
    <subcellularLocation>
        <location evidence="1">Membrane</location>
        <topology evidence="1">Multi-pass membrane protein</topology>
    </subcellularLocation>
</comment>
<evidence type="ECO:0000313" key="6">
    <source>
        <dbReference type="EMBL" id="CAB4944295.1"/>
    </source>
</evidence>
<sequence>MAEITAKRAKSARTALMLIFFTQGFAAMSTLPRIPEILTQINVVFAEWGLIIGLSGLGALLPLAFTNKLVNRFGTSIVIRLSAFGITIVLIAIPWITSSALMFLLYFAQALMFSTFNIALNSQAVAFQKKLGRVLLGTFHGSWSLGAALTTGFSGWLVALQLDFKIQMIIVPVFCLVVFQFAGMKLLSDTEERGGAEPKQRKNVSWLKSPTYLWLLAIGLFAGMWPELVVMDWSSLYVQKIYGDSYSTLTGVPYAALGGAMLIGRFSISALTKRWHIATLSKWGGILGAIAMGIGVLASLIPGGFWVQVFFWALAGFGLAPQVPSSYSAAGHIRGLSTAQALSRISLVNALVVMVAKVFMGALAQGFGLQWAFGFPIAMYFIAGLVAGVVAKTSKRQANETATAYPPTGPMATFEG</sequence>
<organism evidence="6">
    <name type="scientific">freshwater metagenome</name>
    <dbReference type="NCBI Taxonomy" id="449393"/>
    <lineage>
        <taxon>unclassified sequences</taxon>
        <taxon>metagenomes</taxon>
        <taxon>ecological metagenomes</taxon>
    </lineage>
</organism>
<name>A0A6J7JLP4_9ZZZZ</name>